<dbReference type="InterPro" id="IPR006143">
    <property type="entry name" value="RND_pump_MFP"/>
</dbReference>
<protein>
    <submittedName>
        <fullName evidence="4">RND family efflux transporter MFP subunit</fullName>
    </submittedName>
</protein>
<keyword evidence="5" id="KW-1185">Reference proteome</keyword>
<dbReference type="PANTHER" id="PTHR30469">
    <property type="entry name" value="MULTIDRUG RESISTANCE PROTEIN MDTA"/>
    <property type="match status" value="1"/>
</dbReference>
<dbReference type="AlphaFoldDB" id="A0A840WLI9"/>
<proteinExistence type="inferred from homology"/>
<evidence type="ECO:0000256" key="2">
    <source>
        <dbReference type="SAM" id="Phobius"/>
    </source>
</evidence>
<keyword evidence="2" id="KW-1133">Transmembrane helix</keyword>
<dbReference type="Gene3D" id="1.10.287.470">
    <property type="entry name" value="Helix hairpin bin"/>
    <property type="match status" value="1"/>
</dbReference>
<name>A0A840WLI9_9RHOB</name>
<gene>
    <name evidence="4" type="ORF">FHS89_001403</name>
</gene>
<dbReference type="Pfam" id="PF25917">
    <property type="entry name" value="BSH_RND"/>
    <property type="match status" value="1"/>
</dbReference>
<dbReference type="RefSeq" id="WP_184009964.1">
    <property type="nucleotide sequence ID" value="NZ_JACIJS010000004.1"/>
</dbReference>
<dbReference type="NCBIfam" id="TIGR01730">
    <property type="entry name" value="RND_mfp"/>
    <property type="match status" value="1"/>
</dbReference>
<organism evidence="4 5">
    <name type="scientific">Rubricella aquisinus</name>
    <dbReference type="NCBI Taxonomy" id="2028108"/>
    <lineage>
        <taxon>Bacteria</taxon>
        <taxon>Pseudomonadati</taxon>
        <taxon>Pseudomonadota</taxon>
        <taxon>Alphaproteobacteria</taxon>
        <taxon>Rhodobacterales</taxon>
        <taxon>Paracoccaceae</taxon>
        <taxon>Rubricella</taxon>
    </lineage>
</organism>
<dbReference type="PANTHER" id="PTHR30469:SF11">
    <property type="entry name" value="BLL4320 PROTEIN"/>
    <property type="match status" value="1"/>
</dbReference>
<dbReference type="Proteomes" id="UP000553766">
    <property type="component" value="Unassembled WGS sequence"/>
</dbReference>
<dbReference type="Gene3D" id="2.40.30.170">
    <property type="match status" value="1"/>
</dbReference>
<evidence type="ECO:0000256" key="1">
    <source>
        <dbReference type="ARBA" id="ARBA00009477"/>
    </source>
</evidence>
<comment type="similarity">
    <text evidence="1">Belongs to the membrane fusion protein (MFP) (TC 8.A.1) family.</text>
</comment>
<dbReference type="EMBL" id="JACIJS010000004">
    <property type="protein sequence ID" value="MBB5515391.1"/>
    <property type="molecule type" value="Genomic_DNA"/>
</dbReference>
<evidence type="ECO:0000313" key="4">
    <source>
        <dbReference type="EMBL" id="MBB5515391.1"/>
    </source>
</evidence>
<evidence type="ECO:0000259" key="3">
    <source>
        <dbReference type="Pfam" id="PF25917"/>
    </source>
</evidence>
<feature type="domain" description="Multidrug resistance protein MdtA-like barrel-sandwich hybrid" evidence="3">
    <location>
        <begin position="93"/>
        <end position="221"/>
    </location>
</feature>
<dbReference type="GO" id="GO:0015562">
    <property type="term" value="F:efflux transmembrane transporter activity"/>
    <property type="evidence" value="ECO:0007669"/>
    <property type="project" value="TreeGrafter"/>
</dbReference>
<dbReference type="InterPro" id="IPR058625">
    <property type="entry name" value="MdtA-like_BSH"/>
</dbReference>
<dbReference type="Gene3D" id="2.40.420.20">
    <property type="match status" value="1"/>
</dbReference>
<dbReference type="SUPFAM" id="SSF111369">
    <property type="entry name" value="HlyD-like secretion proteins"/>
    <property type="match status" value="1"/>
</dbReference>
<feature type="transmembrane region" description="Helical" evidence="2">
    <location>
        <begin position="21"/>
        <end position="43"/>
    </location>
</feature>
<evidence type="ECO:0000313" key="5">
    <source>
        <dbReference type="Proteomes" id="UP000553766"/>
    </source>
</evidence>
<reference evidence="4 5" key="1">
    <citation type="submission" date="2020-08" db="EMBL/GenBank/DDBJ databases">
        <title>Genomic Encyclopedia of Type Strains, Phase IV (KMG-IV): sequencing the most valuable type-strain genomes for metagenomic binning, comparative biology and taxonomic classification.</title>
        <authorList>
            <person name="Goeker M."/>
        </authorList>
    </citation>
    <scope>NUCLEOTIDE SEQUENCE [LARGE SCALE GENOMIC DNA]</scope>
    <source>
        <strain evidence="4 5">DSM 103377</strain>
    </source>
</reference>
<accession>A0A840WLI9</accession>
<keyword evidence="2" id="KW-0472">Membrane</keyword>
<sequence length="384" mass="40493">MNEHSRPVWWQRGLRRVAIGGVTLGVVAGAGGAVFFGADYLAARATAATVTTTADLTPVEVTALTVQDGYTLSRQFVGQVEAAASVVLSFELGGRLSDLQGDEGAEVVKGQVLARLDTALLNADKERLEASRAATTAQLDLAETRLARAQSLLRDGHVSQEAVDQALATRDELSSRIREIDAALHTVAINLEKSELRAPFDGRIGLRNVDGGETLSAGTPVLTLIETAAPQVRVGLPLSIETATLTNAMIDVNGKSYPATLAQVRPDIDPVTRTRTVLFELGAETPPAFGQTATLMIETRIATPGTWIPLDALREGIGGAWTVLVVEDGTVRTAMVEVLHADETRAFVSGTFPPGARMIRSGAHRVVPGQRVEVIATAPVAEGA</sequence>
<dbReference type="GO" id="GO:1990281">
    <property type="term" value="C:efflux pump complex"/>
    <property type="evidence" value="ECO:0007669"/>
    <property type="project" value="TreeGrafter"/>
</dbReference>
<comment type="caution">
    <text evidence="4">The sequence shown here is derived from an EMBL/GenBank/DDBJ whole genome shotgun (WGS) entry which is preliminary data.</text>
</comment>
<dbReference type="Gene3D" id="2.40.50.100">
    <property type="match status" value="1"/>
</dbReference>
<keyword evidence="2" id="KW-0812">Transmembrane</keyword>